<dbReference type="Proteomes" id="UP000549009">
    <property type="component" value="Unassembled WGS sequence"/>
</dbReference>
<reference evidence="3 6" key="2">
    <citation type="submission" date="2020-08" db="EMBL/GenBank/DDBJ databases">
        <title>Genomic Encyclopedia of Type Strains, Phase III (KMG-III): the genomes of soil and plant-associated and newly described type strains.</title>
        <authorList>
            <person name="Whitman W."/>
        </authorList>
    </citation>
    <scope>NUCLEOTIDE SEQUENCE [LARGE SCALE GENOMIC DNA]</scope>
    <source>
        <strain evidence="3 6">CECT 3146</strain>
    </source>
</reference>
<accession>A0A5P2XMU5</accession>
<evidence type="ECO:0000256" key="1">
    <source>
        <dbReference type="SAM" id="Coils"/>
    </source>
</evidence>
<dbReference type="OrthoDB" id="4082200at2"/>
<feature type="region of interest" description="Disordered" evidence="2">
    <location>
        <begin position="93"/>
        <end position="137"/>
    </location>
</feature>
<dbReference type="AlphaFoldDB" id="A0A5P2XMU5"/>
<evidence type="ECO:0000313" key="5">
    <source>
        <dbReference type="Proteomes" id="UP000326505"/>
    </source>
</evidence>
<evidence type="ECO:0000313" key="4">
    <source>
        <dbReference type="EMBL" id="QEV63762.1"/>
    </source>
</evidence>
<sequence length="261" mass="27755">MTIFRKAPDHSDLLHQILRELGELRQRADAQERAADQARQDANAAISRGLAEIRAVVRDGLDRCNDTIRDPLIRISTELVAVRAAIAAISEPGRDRPVAEPPAAGPAPVRHAEPAPPKVDAHDAAPAGESGDGHTGLLRKAAGISSAKLEVHRDTWAFLVEHAGQDRHFHIPGAVREEKGTVTVDVSGLSLVAVLTSLDATRHTSGVDPGTVAIAHHLYERVADTVRSLAAPPHPAGQPVAITIDDRMAAPDGEDRPPTRS</sequence>
<evidence type="ECO:0000313" key="3">
    <source>
        <dbReference type="EMBL" id="MBB5101924.1"/>
    </source>
</evidence>
<dbReference type="Proteomes" id="UP000326505">
    <property type="component" value="Chromosome"/>
</dbReference>
<keyword evidence="6" id="KW-1185">Reference proteome</keyword>
<evidence type="ECO:0000313" key="6">
    <source>
        <dbReference type="Proteomes" id="UP000549009"/>
    </source>
</evidence>
<protein>
    <submittedName>
        <fullName evidence="4">Uncharacterized protein</fullName>
    </submittedName>
</protein>
<reference evidence="4 5" key="1">
    <citation type="submission" date="2017-09" db="EMBL/GenBank/DDBJ databases">
        <authorList>
            <person name="Lee N."/>
            <person name="Cho B.-K."/>
        </authorList>
    </citation>
    <scope>NUCLEOTIDE SEQUENCE [LARGE SCALE GENOMIC DNA]</scope>
    <source>
        <strain evidence="4 5">ATCC 27465</strain>
    </source>
</reference>
<dbReference type="KEGG" id="sspb:CP982_37865"/>
<dbReference type="EMBL" id="CP023690">
    <property type="protein sequence ID" value="QEV63762.1"/>
    <property type="molecule type" value="Genomic_DNA"/>
</dbReference>
<name>A0A5P2XMU5_STRST</name>
<dbReference type="RefSeq" id="WP_150514617.1">
    <property type="nucleotide sequence ID" value="NZ_BMSQ01000012.1"/>
</dbReference>
<proteinExistence type="predicted"/>
<keyword evidence="1" id="KW-0175">Coiled coil</keyword>
<dbReference type="EMBL" id="JACHJD010000002">
    <property type="protein sequence ID" value="MBB5101924.1"/>
    <property type="molecule type" value="Genomic_DNA"/>
</dbReference>
<feature type="coiled-coil region" evidence="1">
    <location>
        <begin position="14"/>
        <end position="48"/>
    </location>
</feature>
<gene>
    <name evidence="4" type="ORF">CP982_37865</name>
    <name evidence="3" type="ORF">FHS40_000977</name>
</gene>
<organism evidence="4 5">
    <name type="scientific">Streptomyces spectabilis</name>
    <dbReference type="NCBI Taxonomy" id="68270"/>
    <lineage>
        <taxon>Bacteria</taxon>
        <taxon>Bacillati</taxon>
        <taxon>Actinomycetota</taxon>
        <taxon>Actinomycetes</taxon>
        <taxon>Kitasatosporales</taxon>
        <taxon>Streptomycetaceae</taxon>
        <taxon>Streptomyces</taxon>
    </lineage>
</organism>
<evidence type="ECO:0000256" key="2">
    <source>
        <dbReference type="SAM" id="MobiDB-lite"/>
    </source>
</evidence>